<dbReference type="PANTHER" id="PTHR37984:SF5">
    <property type="entry name" value="PROTEIN NYNRIN-LIKE"/>
    <property type="match status" value="1"/>
</dbReference>
<dbReference type="PROSITE" id="PS50994">
    <property type="entry name" value="INTEGRASE"/>
    <property type="match status" value="1"/>
</dbReference>
<name>A0A836JQ73_9HYME</name>
<dbReference type="InterPro" id="IPR001584">
    <property type="entry name" value="Integrase_cat-core"/>
</dbReference>
<evidence type="ECO:0000256" key="1">
    <source>
        <dbReference type="SAM" id="MobiDB-lite"/>
    </source>
</evidence>
<accession>A0A836JQ73</accession>
<dbReference type="GO" id="GO:0071897">
    <property type="term" value="P:DNA biosynthetic process"/>
    <property type="evidence" value="ECO:0007669"/>
    <property type="project" value="UniProtKB-ARBA"/>
</dbReference>
<feature type="compositionally biased region" description="Acidic residues" evidence="1">
    <location>
        <begin position="101"/>
        <end position="118"/>
    </location>
</feature>
<evidence type="ECO:0000259" key="2">
    <source>
        <dbReference type="PROSITE" id="PS50994"/>
    </source>
</evidence>
<keyword evidence="4" id="KW-1185">Reference proteome</keyword>
<dbReference type="InterPro" id="IPR043502">
    <property type="entry name" value="DNA/RNA_pol_sf"/>
</dbReference>
<dbReference type="InterPro" id="IPR050951">
    <property type="entry name" value="Retrovirus_Pol_polyprotein"/>
</dbReference>
<sequence length="392" mass="44843">MVLDFRTLNEKTIGDAYPLPNITDILDQLGGAKYDYEIVYKAGKTNVNADALSKNPIQIYTIQPSFDEIEECLEDEAHIRNANAHNISVDNINVNNINSDTDNDDNNNDDDNDDDEVDIDKNFNKFDPDKTKDLNDPQIVTRSQIHSIINSRDQIFMHKENYLYFMSADGNCDNGSKSLQEQKLIPQMPKGQIGKITLIKRGNKTHFILICKNEINDRVTKETLNQLSISLRETLNNTPIEVLRVAKTTEIDDFKWSEDPLSTTSQQNSYILTIQDHLTKFSLAIPLKSFTAISADAFLEFFICTFGALKSILTDSGSSITSNMKRFAKKFKIKQFKTTALYPQANGALERSHLVLIEFLKQFVDRFTEWDKLVRYATFSYKHARGYRIHPI</sequence>
<dbReference type="EMBL" id="JAANIA010001339">
    <property type="protein sequence ID" value="KAG5320742.1"/>
    <property type="molecule type" value="Genomic_DNA"/>
</dbReference>
<evidence type="ECO:0000313" key="3">
    <source>
        <dbReference type="EMBL" id="KAG5320742.1"/>
    </source>
</evidence>
<comment type="caution">
    <text evidence="3">The sequence shown here is derived from an EMBL/GenBank/DDBJ whole genome shotgun (WGS) entry which is preliminary data.</text>
</comment>
<dbReference type="InterPro" id="IPR012337">
    <property type="entry name" value="RNaseH-like_sf"/>
</dbReference>
<dbReference type="InterPro" id="IPR043128">
    <property type="entry name" value="Rev_trsase/Diguanyl_cyclase"/>
</dbReference>
<proteinExistence type="predicted"/>
<dbReference type="GO" id="GO:0042575">
    <property type="term" value="C:DNA polymerase complex"/>
    <property type="evidence" value="ECO:0007669"/>
    <property type="project" value="UniProtKB-ARBA"/>
</dbReference>
<feature type="domain" description="Integrase catalytic" evidence="2">
    <location>
        <begin position="235"/>
        <end position="392"/>
    </location>
</feature>
<dbReference type="GO" id="GO:0003676">
    <property type="term" value="F:nucleic acid binding"/>
    <property type="evidence" value="ECO:0007669"/>
    <property type="project" value="InterPro"/>
</dbReference>
<dbReference type="GO" id="GO:0015074">
    <property type="term" value="P:DNA integration"/>
    <property type="evidence" value="ECO:0007669"/>
    <property type="project" value="InterPro"/>
</dbReference>
<feature type="compositionally biased region" description="Basic and acidic residues" evidence="1">
    <location>
        <begin position="119"/>
        <end position="130"/>
    </location>
</feature>
<dbReference type="Gene3D" id="3.30.420.10">
    <property type="entry name" value="Ribonuclease H-like superfamily/Ribonuclease H"/>
    <property type="match status" value="1"/>
</dbReference>
<dbReference type="InterPro" id="IPR036397">
    <property type="entry name" value="RNaseH_sf"/>
</dbReference>
<organism evidence="3 4">
    <name type="scientific">Pseudoatta argentina</name>
    <dbReference type="NCBI Taxonomy" id="621737"/>
    <lineage>
        <taxon>Eukaryota</taxon>
        <taxon>Metazoa</taxon>
        <taxon>Ecdysozoa</taxon>
        <taxon>Arthropoda</taxon>
        <taxon>Hexapoda</taxon>
        <taxon>Insecta</taxon>
        <taxon>Pterygota</taxon>
        <taxon>Neoptera</taxon>
        <taxon>Endopterygota</taxon>
        <taxon>Hymenoptera</taxon>
        <taxon>Apocrita</taxon>
        <taxon>Aculeata</taxon>
        <taxon>Formicoidea</taxon>
        <taxon>Formicidae</taxon>
        <taxon>Myrmicinae</taxon>
        <taxon>Pseudoatta</taxon>
    </lineage>
</organism>
<feature type="non-terminal residue" evidence="3">
    <location>
        <position position="1"/>
    </location>
</feature>
<dbReference type="AlphaFoldDB" id="A0A836JQ73"/>
<feature type="non-terminal residue" evidence="3">
    <location>
        <position position="392"/>
    </location>
</feature>
<protein>
    <submittedName>
        <fullName evidence="3">POL4 protein</fullName>
    </submittedName>
</protein>
<dbReference type="SUPFAM" id="SSF56672">
    <property type="entry name" value="DNA/RNA polymerases"/>
    <property type="match status" value="1"/>
</dbReference>
<feature type="region of interest" description="Disordered" evidence="1">
    <location>
        <begin position="93"/>
        <end position="130"/>
    </location>
</feature>
<dbReference type="PANTHER" id="PTHR37984">
    <property type="entry name" value="PROTEIN CBG26694"/>
    <property type="match status" value="1"/>
</dbReference>
<dbReference type="SUPFAM" id="SSF53098">
    <property type="entry name" value="Ribonuclease H-like"/>
    <property type="match status" value="1"/>
</dbReference>
<dbReference type="Gene3D" id="3.30.70.270">
    <property type="match status" value="1"/>
</dbReference>
<evidence type="ECO:0000313" key="4">
    <source>
        <dbReference type="Proteomes" id="UP000668214"/>
    </source>
</evidence>
<reference evidence="3" key="1">
    <citation type="submission" date="2020-02" db="EMBL/GenBank/DDBJ databases">
        <title>Relaxed selection underlies rapid genomic changes in the transitions from sociality to social parasitism in ants.</title>
        <authorList>
            <person name="Bi X."/>
        </authorList>
    </citation>
    <scope>NUCLEOTIDE SEQUENCE</scope>
    <source>
        <strain evidence="3">BGI-DK2014c</strain>
        <tissue evidence="3">Whole body</tissue>
    </source>
</reference>
<dbReference type="Proteomes" id="UP000668214">
    <property type="component" value="Unassembled WGS sequence"/>
</dbReference>
<gene>
    <name evidence="3" type="primary">Pol_34</name>
    <name evidence="3" type="ORF">G6Z78_0002472</name>
</gene>